<gene>
    <name evidence="1" type="ORF">GCM10007884_07530</name>
    <name evidence="2" type="ORF">GGR33_003541</name>
</gene>
<dbReference type="Pfam" id="PF13318">
    <property type="entry name" value="AtzG-like"/>
    <property type="match status" value="1"/>
</dbReference>
<keyword evidence="4" id="KW-1185">Reference proteome</keyword>
<organism evidence="2 3">
    <name type="scientific">Methylobacterium brachythecii</name>
    <dbReference type="NCBI Taxonomy" id="1176177"/>
    <lineage>
        <taxon>Bacteria</taxon>
        <taxon>Pseudomonadati</taxon>
        <taxon>Pseudomonadota</taxon>
        <taxon>Alphaproteobacteria</taxon>
        <taxon>Hyphomicrobiales</taxon>
        <taxon>Methylobacteriaceae</taxon>
        <taxon>Methylobacterium</taxon>
    </lineage>
</organism>
<reference evidence="4" key="2">
    <citation type="journal article" date="2019" name="Int. J. Syst. Evol. Microbiol.">
        <title>The Global Catalogue of Microorganisms (GCM) 10K type strain sequencing project: providing services to taxonomists for standard genome sequencing and annotation.</title>
        <authorList>
            <consortium name="The Broad Institute Genomics Platform"/>
            <consortium name="The Broad Institute Genome Sequencing Center for Infectious Disease"/>
            <person name="Wu L."/>
            <person name="Ma J."/>
        </authorList>
    </citation>
    <scope>NUCLEOTIDE SEQUENCE [LARGE SCALE GENOMIC DNA]</scope>
    <source>
        <strain evidence="4">NBRC 107710</strain>
    </source>
</reference>
<accession>A0A7W6F820</accession>
<dbReference type="Proteomes" id="UP000517759">
    <property type="component" value="Unassembled WGS sequence"/>
</dbReference>
<protein>
    <recommendedName>
        <fullName evidence="5">DUF4089 domain-containing protein</fullName>
    </recommendedName>
</protein>
<reference evidence="2 3" key="3">
    <citation type="submission" date="2020-08" db="EMBL/GenBank/DDBJ databases">
        <title>Genomic Encyclopedia of Type Strains, Phase IV (KMG-IV): sequencing the most valuable type-strain genomes for metagenomic binning, comparative biology and taxonomic classification.</title>
        <authorList>
            <person name="Goeker M."/>
        </authorList>
    </citation>
    <scope>NUCLEOTIDE SEQUENCE [LARGE SCALE GENOMIC DNA]</scope>
    <source>
        <strain evidence="2 3">DSM 24105</strain>
    </source>
</reference>
<comment type="caution">
    <text evidence="2">The sequence shown here is derived from an EMBL/GenBank/DDBJ whole genome shotgun (WGS) entry which is preliminary data.</text>
</comment>
<dbReference type="AlphaFoldDB" id="A0A7W6F820"/>
<dbReference type="EMBL" id="JACIDN010000006">
    <property type="protein sequence ID" value="MBB3904027.1"/>
    <property type="molecule type" value="Genomic_DNA"/>
</dbReference>
<evidence type="ECO:0000313" key="1">
    <source>
        <dbReference type="EMBL" id="GLS42768.1"/>
    </source>
</evidence>
<name>A0A7W6F820_9HYPH</name>
<evidence type="ECO:0000313" key="3">
    <source>
        <dbReference type="Proteomes" id="UP000517759"/>
    </source>
</evidence>
<reference evidence="1" key="4">
    <citation type="submission" date="2023-01" db="EMBL/GenBank/DDBJ databases">
        <title>Draft genome sequence of Methylobacterium brachythecii strain NBRC 107710.</title>
        <authorList>
            <person name="Sun Q."/>
            <person name="Mori K."/>
        </authorList>
    </citation>
    <scope>NUCLEOTIDE SEQUENCE</scope>
    <source>
        <strain evidence="1">NBRC 107710</strain>
    </source>
</reference>
<evidence type="ECO:0000313" key="4">
    <source>
        <dbReference type="Proteomes" id="UP001156881"/>
    </source>
</evidence>
<proteinExistence type="predicted"/>
<dbReference type="Proteomes" id="UP001156881">
    <property type="component" value="Unassembled WGS sequence"/>
</dbReference>
<dbReference type="InterPro" id="IPR025148">
    <property type="entry name" value="AtzG-like"/>
</dbReference>
<dbReference type="EMBL" id="BSPG01000002">
    <property type="protein sequence ID" value="GLS42768.1"/>
    <property type="molecule type" value="Genomic_DNA"/>
</dbReference>
<reference evidence="1" key="1">
    <citation type="journal article" date="2014" name="Int. J. Syst. Evol. Microbiol.">
        <title>Complete genome of a new Firmicutes species belonging to the dominant human colonic microbiota ('Ruminococcus bicirculans') reveals two chromosomes and a selective capacity to utilize plant glucans.</title>
        <authorList>
            <consortium name="NISC Comparative Sequencing Program"/>
            <person name="Wegmann U."/>
            <person name="Louis P."/>
            <person name="Goesmann A."/>
            <person name="Henrissat B."/>
            <person name="Duncan S.H."/>
            <person name="Flint H.J."/>
        </authorList>
    </citation>
    <scope>NUCLEOTIDE SEQUENCE</scope>
    <source>
        <strain evidence="1">NBRC 107710</strain>
    </source>
</reference>
<evidence type="ECO:0008006" key="5">
    <source>
        <dbReference type="Google" id="ProtNLM"/>
    </source>
</evidence>
<evidence type="ECO:0000313" key="2">
    <source>
        <dbReference type="EMBL" id="MBB3904027.1"/>
    </source>
</evidence>
<sequence length="65" mass="6822">MPTETRPEFDPEAYLQAGLGLLDLTIEPNWAPAIVANLKVLQAAAALVGGFALPDEAEAAPVYEA</sequence>